<gene>
    <name evidence="1" type="ORF">C9E94_01775</name>
</gene>
<dbReference type="Proteomes" id="UP000298060">
    <property type="component" value="Unassembled WGS sequence"/>
</dbReference>
<protein>
    <submittedName>
        <fullName evidence="1">Uncharacterized protein</fullName>
    </submittedName>
</protein>
<accession>A0A3V9HIZ9</accession>
<dbReference type="SUPFAM" id="SSF48371">
    <property type="entry name" value="ARM repeat"/>
    <property type="match status" value="1"/>
</dbReference>
<comment type="caution">
    <text evidence="1">The sequence shown here is derived from an EMBL/GenBank/DDBJ whole genome shotgun (WGS) entry which is preliminary data.</text>
</comment>
<organism evidence="1 2">
    <name type="scientific">Salmonella enterica I</name>
    <dbReference type="NCBI Taxonomy" id="59201"/>
    <lineage>
        <taxon>Bacteria</taxon>
        <taxon>Pseudomonadati</taxon>
        <taxon>Pseudomonadota</taxon>
        <taxon>Gammaproteobacteria</taxon>
        <taxon>Enterobacterales</taxon>
        <taxon>Enterobacteriaceae</taxon>
        <taxon>Salmonella</taxon>
    </lineage>
</organism>
<sequence>MNDNIVQNIAHKLFLAKSDGLEHELTEQELSFLLKEKSEDYSLKDNKLVFASYEDQDHYVVRHYFSETDSDCADAEKTIIQTAASIWKKSLRGDRSTAGLFLSLYEDKINVWQALLASECSQYEATFLADQFIKHSRNIDINALFHFFSTIYNKYNKYVGTFILLGERLANSPQKCHEIINRFYSDIKQETLHLYNIALFSLKIENYTSAIDILLDDIEKNDSLLSPQSLWILGRIIEISGDTEYKADEIKKIIMNKISSAIQAISYSAIQAAVDTVEKIPEMRSIISALLKENNTEAIKTLAHKIYTSEQLTSHTDFPSWMPRICESAINNPELSALIFHIFSYLAKDESKHSLLTNCLFIIIKNNSVSQNHQAVEDFIYDIVKYPYLLNKLFTLTLIDENPETTIFSCLICTYLFVHRSTHLLECSPDVTNNFSKKDFIFLVRRILGFISNEAQLMSLILSLLKVKNAEKRTYDLVKAVIVNEMAMDYPGYVVDEIKCYRNALKSKRSNIKKLYDEILSVIENHITSFSTLPRIKELEPSSMFAHAFQKEKHKVMAKKQDLNKEDSLAFKIATHIPLKAGVGSFHYNDYNNSGYSEPSYLHEYSSSYSLPRRYIMDNVGYDIRLAQFRCVKKDTV</sequence>
<evidence type="ECO:0000313" key="1">
    <source>
        <dbReference type="EMBL" id="TGB52122.1"/>
    </source>
</evidence>
<name>A0A3V9HIZ9_SALET</name>
<evidence type="ECO:0000313" key="2">
    <source>
        <dbReference type="Proteomes" id="UP000298060"/>
    </source>
</evidence>
<dbReference type="EMBL" id="PYJR01000021">
    <property type="protein sequence ID" value="TGB52122.1"/>
    <property type="molecule type" value="Genomic_DNA"/>
</dbReference>
<dbReference type="AlphaFoldDB" id="A0A3V9HIZ9"/>
<proteinExistence type="predicted"/>
<dbReference type="InterPro" id="IPR016024">
    <property type="entry name" value="ARM-type_fold"/>
</dbReference>
<reference evidence="1 2" key="1">
    <citation type="submission" date="2018-03" db="EMBL/GenBank/DDBJ databases">
        <title>Non-Typhoidal Salmonella genome sequencing and assembly.</title>
        <authorList>
            <person name="Matchawe C."/>
        </authorList>
    </citation>
    <scope>NUCLEOTIDE SEQUENCE [LARGE SCALE GENOMIC DNA]</scope>
    <source>
        <strain evidence="1 2">108ev</strain>
    </source>
</reference>